<evidence type="ECO:0000313" key="2">
    <source>
        <dbReference type="EMBL" id="CAG8834075.1"/>
    </source>
</evidence>
<gene>
    <name evidence="2" type="ORF">CPELLU_LOCUS21060</name>
</gene>
<evidence type="ECO:0000259" key="1">
    <source>
        <dbReference type="Pfam" id="PF00646"/>
    </source>
</evidence>
<dbReference type="OrthoDB" id="2305545at2759"/>
<protein>
    <submittedName>
        <fullName evidence="2">4523_t:CDS:1</fullName>
    </submittedName>
</protein>
<keyword evidence="3" id="KW-1185">Reference proteome</keyword>
<reference evidence="2" key="1">
    <citation type="submission" date="2021-06" db="EMBL/GenBank/DDBJ databases">
        <authorList>
            <person name="Kallberg Y."/>
            <person name="Tangrot J."/>
            <person name="Rosling A."/>
        </authorList>
    </citation>
    <scope>NUCLEOTIDE SEQUENCE</scope>
    <source>
        <strain evidence="2">FL966</strain>
    </source>
</reference>
<name>A0A9N9PMH7_9GLOM</name>
<sequence>DLPDELLIKIIKRIVILNHMIIVCKRFYTIISDHQFKADWIIFRFGKTHALFYAVNLGPSFINIKVVEAIICKGGNFSRYFIQRLHTVVGFFDKDLLKHKIRHRTAANTAEEELNLFQFQW</sequence>
<evidence type="ECO:0000313" key="3">
    <source>
        <dbReference type="Proteomes" id="UP000789759"/>
    </source>
</evidence>
<accession>A0A9N9PMH7</accession>
<dbReference type="InterPro" id="IPR001810">
    <property type="entry name" value="F-box_dom"/>
</dbReference>
<dbReference type="Pfam" id="PF00646">
    <property type="entry name" value="F-box"/>
    <property type="match status" value="1"/>
</dbReference>
<dbReference type="EMBL" id="CAJVQA010072502">
    <property type="protein sequence ID" value="CAG8834075.1"/>
    <property type="molecule type" value="Genomic_DNA"/>
</dbReference>
<dbReference type="AlphaFoldDB" id="A0A9N9PMH7"/>
<proteinExistence type="predicted"/>
<comment type="caution">
    <text evidence="2">The sequence shown here is derived from an EMBL/GenBank/DDBJ whole genome shotgun (WGS) entry which is preliminary data.</text>
</comment>
<organism evidence="2 3">
    <name type="scientific">Cetraspora pellucida</name>
    <dbReference type="NCBI Taxonomy" id="1433469"/>
    <lineage>
        <taxon>Eukaryota</taxon>
        <taxon>Fungi</taxon>
        <taxon>Fungi incertae sedis</taxon>
        <taxon>Mucoromycota</taxon>
        <taxon>Glomeromycotina</taxon>
        <taxon>Glomeromycetes</taxon>
        <taxon>Diversisporales</taxon>
        <taxon>Gigasporaceae</taxon>
        <taxon>Cetraspora</taxon>
    </lineage>
</organism>
<feature type="non-terminal residue" evidence="2">
    <location>
        <position position="121"/>
    </location>
</feature>
<feature type="non-terminal residue" evidence="2">
    <location>
        <position position="1"/>
    </location>
</feature>
<dbReference type="Proteomes" id="UP000789759">
    <property type="component" value="Unassembled WGS sequence"/>
</dbReference>
<feature type="domain" description="F-box" evidence="1">
    <location>
        <begin position="1"/>
        <end position="37"/>
    </location>
</feature>